<dbReference type="InterPro" id="IPR007842">
    <property type="entry name" value="HEPN_dom"/>
</dbReference>
<evidence type="ECO:0000313" key="4">
    <source>
        <dbReference type="EMBL" id="CAC5394476.1"/>
    </source>
</evidence>
<dbReference type="InterPro" id="IPR007527">
    <property type="entry name" value="Znf_SWIM"/>
</dbReference>
<evidence type="ECO:0000256" key="1">
    <source>
        <dbReference type="PROSITE-ProRule" id="PRU00325"/>
    </source>
</evidence>
<proteinExistence type="predicted"/>
<dbReference type="Gene3D" id="3.90.320.10">
    <property type="match status" value="1"/>
</dbReference>
<accession>A0A6J8CG70</accession>
<dbReference type="Pfam" id="PF05168">
    <property type="entry name" value="HEPN"/>
    <property type="match status" value="1"/>
</dbReference>
<dbReference type="InterPro" id="IPR011604">
    <property type="entry name" value="PDDEXK-like_dom_sf"/>
</dbReference>
<gene>
    <name evidence="4" type="ORF">MCOR_29222</name>
</gene>
<evidence type="ECO:0000313" key="5">
    <source>
        <dbReference type="Proteomes" id="UP000507470"/>
    </source>
</evidence>
<dbReference type="PANTHER" id="PTHR47526">
    <property type="entry name" value="ATP-DEPENDENT DNA HELICASE"/>
    <property type="match status" value="1"/>
</dbReference>
<feature type="compositionally biased region" description="Acidic residues" evidence="2">
    <location>
        <begin position="1313"/>
        <end position="1323"/>
    </location>
</feature>
<evidence type="ECO:0000256" key="2">
    <source>
        <dbReference type="SAM" id="MobiDB-lite"/>
    </source>
</evidence>
<dbReference type="PANTHER" id="PTHR47526:SF3">
    <property type="entry name" value="PHD-TYPE DOMAIN-CONTAINING PROTEIN"/>
    <property type="match status" value="1"/>
</dbReference>
<dbReference type="Pfam" id="PF09588">
    <property type="entry name" value="YqaJ"/>
    <property type="match status" value="1"/>
</dbReference>
<dbReference type="OrthoDB" id="6155932at2759"/>
<sequence>MRFLLINRNESKYEDIHRSLNTSLRFASFKETISYDQIYLVWTTAEVLPRYAMPSDKNILKKLKSIEEPSFEVVMQHAKNICSVLFHSCADHDETVLTTIIGRIYLYFLSRKERNVSELKVIPLIHIIKHKKFAYPSEVVKNINDSNEIPPYLLKAPIEYGQFFKFFNCLGMKDEPTVATYSKVLWKIHKKCSQSPLGPNEIIMVQKALHSFMRLIQQLEEPVDDLEVDELYLMSENNQLLPANELYYESLEIRRERLATEENLHFLADFRCIGINVVELPRLFDLIPERYRPLSVHSIVTENLAFHEFNESETASKLLEILTSETFINALLRICKHDQKIMSNELTIQDMQRISARLRRLRIFSVSKLETNLTSGQMEIEGTKSEKSCFYCNEKEIIYIHDQRLGVDTWLCRYGIELERMLRVVCYGKGGFKKSFWYPLPGSLVPREVHSRLRKPLEPIAVNQYAVIPCETDKTSYGKLRHFEDTFIYVIVTNTVFNSVETLQHYMVNVGKQDIKIDKDLILEIQPLGTHTETDVQSELYPDDTGIDELDSRTLHSAREFHVFRLPNPQKQMGWKWFTQAKYDLDAGYATLNGIDLRPFKGYNWICLQCQQAAEKAVKAAQYATDANEVQRSHFFSDNIPNGDKSLSTLCLELSTLVGHINSLRYPDNYSPIPAERYNRDGATKALCLTDQILTYISEKYFTDLKRLCIDANIKTDGVGRNSLEILLCFELNILTCGTSEKNDFCIKEPKIENHLLDRKQLIEFQQLSPNYLLKLPGWTKEVPDIDLDMSMVKKYLLNCQVSEYNQTSLRQYKLTRAYQHLDAKHLNNVSYNPIVNSDTFCAVKASCLPSQSGEEAKTKYLHIILDKHTSEPYGAFCTCTVGLTQACSHIGALLFLLAEVVSRGENLPEDKAVTENLCSWTNPKGAKVEPKKGEEIDIRNKPSSIKTYINDIAPKLSKERQYQRTLQLLYDIRNANSKDAMPPIVNIVDLARFRPVKQPEVKGPESLPETCSEFHHGICYAESITVETTPPSLTEIPHQHFQSIDDDGYQEGLNKYINLIQKTYNQTDRSKIETLTRGQSANEEWFRQRIGAITASKVVHVLGKKKNQNNFLMDIMKYKPIDLSRVKPIQWGLKHEITALKQVTKLYEATHTNLEIVQPGLLVDRTYSYLRASPDAIMTCDCHGTTVIEIKCPYSCRYLTPTVAVCEKKITYVGIEKENMVLVKGHQYGYYEQIQTQLNVCKENNAKLVVWTTKGLLTIDVPFDEKYWTTIMLPAIRSFFETHIAPEILTGRLKNSLVSQDNVKDKEKSDSSEDSTNESFSEEQDKNIHLECTNDYDDDEENDDAADDEDNDDAADDVNDEPIDQNLAGKECWGLKDCHDQSLKNDSSQNWNLGCASYCRDHKAPIYSTIKGELIACDAKYSMFLQYMVPFFL</sequence>
<feature type="compositionally biased region" description="Acidic residues" evidence="2">
    <location>
        <begin position="1335"/>
        <end position="1363"/>
    </location>
</feature>
<reference evidence="4 5" key="1">
    <citation type="submission" date="2020-06" db="EMBL/GenBank/DDBJ databases">
        <authorList>
            <person name="Li R."/>
            <person name="Bekaert M."/>
        </authorList>
    </citation>
    <scope>NUCLEOTIDE SEQUENCE [LARGE SCALE GENOMIC DNA]</scope>
    <source>
        <strain evidence="5">wild</strain>
    </source>
</reference>
<feature type="compositionally biased region" description="Basic and acidic residues" evidence="2">
    <location>
        <begin position="1303"/>
        <end position="1312"/>
    </location>
</feature>
<dbReference type="CDD" id="cd22343">
    <property type="entry name" value="PDDEXK_lambda_exonuclease-like"/>
    <property type="match status" value="1"/>
</dbReference>
<keyword evidence="1" id="KW-0863">Zinc-finger</keyword>
<feature type="region of interest" description="Disordered" evidence="2">
    <location>
        <begin position="1301"/>
        <end position="1363"/>
    </location>
</feature>
<keyword evidence="1" id="KW-0862">Zinc</keyword>
<dbReference type="Gene3D" id="1.20.120.330">
    <property type="entry name" value="Nucleotidyltransferases domain 2"/>
    <property type="match status" value="1"/>
</dbReference>
<dbReference type="EMBL" id="CACVKT020005298">
    <property type="protein sequence ID" value="CAC5394476.1"/>
    <property type="molecule type" value="Genomic_DNA"/>
</dbReference>
<protein>
    <recommendedName>
        <fullName evidence="3">SWIM-type domain-containing protein</fullName>
    </recommendedName>
</protein>
<dbReference type="InterPro" id="IPR019080">
    <property type="entry name" value="YqaJ_viral_recombinase"/>
</dbReference>
<dbReference type="Proteomes" id="UP000507470">
    <property type="component" value="Unassembled WGS sequence"/>
</dbReference>
<keyword evidence="5" id="KW-1185">Reference proteome</keyword>
<dbReference type="SUPFAM" id="SSF81593">
    <property type="entry name" value="Nucleotidyltransferase substrate binding subunit/domain"/>
    <property type="match status" value="1"/>
</dbReference>
<name>A0A6J8CG70_MYTCO</name>
<dbReference type="GO" id="GO:0006281">
    <property type="term" value="P:DNA repair"/>
    <property type="evidence" value="ECO:0007669"/>
    <property type="project" value="UniProtKB-ARBA"/>
</dbReference>
<dbReference type="PROSITE" id="PS50966">
    <property type="entry name" value="ZF_SWIM"/>
    <property type="match status" value="1"/>
</dbReference>
<dbReference type="InterPro" id="IPR011335">
    <property type="entry name" value="Restrct_endonuc-II-like"/>
</dbReference>
<dbReference type="GO" id="GO:0008270">
    <property type="term" value="F:zinc ion binding"/>
    <property type="evidence" value="ECO:0007669"/>
    <property type="project" value="UniProtKB-KW"/>
</dbReference>
<feature type="domain" description="SWIM-type" evidence="3">
    <location>
        <begin position="862"/>
        <end position="899"/>
    </location>
</feature>
<evidence type="ECO:0000259" key="3">
    <source>
        <dbReference type="PROSITE" id="PS50966"/>
    </source>
</evidence>
<dbReference type="SUPFAM" id="SSF52980">
    <property type="entry name" value="Restriction endonuclease-like"/>
    <property type="match status" value="1"/>
</dbReference>
<organism evidence="4 5">
    <name type="scientific">Mytilus coruscus</name>
    <name type="common">Sea mussel</name>
    <dbReference type="NCBI Taxonomy" id="42192"/>
    <lineage>
        <taxon>Eukaryota</taxon>
        <taxon>Metazoa</taxon>
        <taxon>Spiralia</taxon>
        <taxon>Lophotrochozoa</taxon>
        <taxon>Mollusca</taxon>
        <taxon>Bivalvia</taxon>
        <taxon>Autobranchia</taxon>
        <taxon>Pteriomorphia</taxon>
        <taxon>Mytilida</taxon>
        <taxon>Mytiloidea</taxon>
        <taxon>Mytilidae</taxon>
        <taxon>Mytilinae</taxon>
        <taxon>Mytilus</taxon>
    </lineage>
</organism>
<keyword evidence="1" id="KW-0479">Metal-binding</keyword>